<name>A0ABR7F2Z0_9FIRM</name>
<evidence type="ECO:0000313" key="2">
    <source>
        <dbReference type="Proteomes" id="UP000597877"/>
    </source>
</evidence>
<keyword evidence="2" id="KW-1185">Reference proteome</keyword>
<dbReference type="RefSeq" id="WP_186840122.1">
    <property type="nucleotide sequence ID" value="NZ_JACOOZ010000003.1"/>
</dbReference>
<gene>
    <name evidence="1" type="ORF">H8S00_04980</name>
</gene>
<accession>A0ABR7F2Z0</accession>
<organism evidence="1 2">
    <name type="scientific">Eubacterium segne</name>
    <dbReference type="NCBI Taxonomy" id="2763045"/>
    <lineage>
        <taxon>Bacteria</taxon>
        <taxon>Bacillati</taxon>
        <taxon>Bacillota</taxon>
        <taxon>Clostridia</taxon>
        <taxon>Eubacteriales</taxon>
        <taxon>Eubacteriaceae</taxon>
        <taxon>Eubacterium</taxon>
    </lineage>
</organism>
<dbReference type="EMBL" id="JACOOZ010000003">
    <property type="protein sequence ID" value="MBC5667339.1"/>
    <property type="molecule type" value="Genomic_DNA"/>
</dbReference>
<sequence length="83" mass="9589">MKIEDNRNDTRKFSDLVIGDIFTNDARFYYMKTENFYSENGKTTSIADEFNAVFLSEDYAGTKARFSPDEKVLLLDDVTLVLN</sequence>
<reference evidence="1 2" key="1">
    <citation type="submission" date="2020-08" db="EMBL/GenBank/DDBJ databases">
        <title>Genome public.</title>
        <authorList>
            <person name="Liu C."/>
            <person name="Sun Q."/>
        </authorList>
    </citation>
    <scope>NUCLEOTIDE SEQUENCE [LARGE SCALE GENOMIC DNA]</scope>
    <source>
        <strain evidence="1 2">BX4</strain>
    </source>
</reference>
<protein>
    <submittedName>
        <fullName evidence="1">Uncharacterized protein</fullName>
    </submittedName>
</protein>
<dbReference type="Proteomes" id="UP000597877">
    <property type="component" value="Unassembled WGS sequence"/>
</dbReference>
<evidence type="ECO:0000313" key="1">
    <source>
        <dbReference type="EMBL" id="MBC5667339.1"/>
    </source>
</evidence>
<comment type="caution">
    <text evidence="1">The sequence shown here is derived from an EMBL/GenBank/DDBJ whole genome shotgun (WGS) entry which is preliminary data.</text>
</comment>
<proteinExistence type="predicted"/>